<dbReference type="Proteomes" id="UP000187406">
    <property type="component" value="Unassembled WGS sequence"/>
</dbReference>
<keyword evidence="2" id="KW-1185">Reference proteome</keyword>
<comment type="caution">
    <text evidence="1">The sequence shown here is derived from an EMBL/GenBank/DDBJ whole genome shotgun (WGS) entry which is preliminary data.</text>
</comment>
<organism evidence="1 2">
    <name type="scientific">Cephalotus follicularis</name>
    <name type="common">Albany pitcher plant</name>
    <dbReference type="NCBI Taxonomy" id="3775"/>
    <lineage>
        <taxon>Eukaryota</taxon>
        <taxon>Viridiplantae</taxon>
        <taxon>Streptophyta</taxon>
        <taxon>Embryophyta</taxon>
        <taxon>Tracheophyta</taxon>
        <taxon>Spermatophyta</taxon>
        <taxon>Magnoliopsida</taxon>
        <taxon>eudicotyledons</taxon>
        <taxon>Gunneridae</taxon>
        <taxon>Pentapetalae</taxon>
        <taxon>rosids</taxon>
        <taxon>fabids</taxon>
        <taxon>Oxalidales</taxon>
        <taxon>Cephalotaceae</taxon>
        <taxon>Cephalotus</taxon>
    </lineage>
</organism>
<dbReference type="STRING" id="3775.A0A1Q3D1S1"/>
<dbReference type="PANTHER" id="PTHR33116:SF78">
    <property type="entry name" value="OS12G0587133 PROTEIN"/>
    <property type="match status" value="1"/>
</dbReference>
<dbReference type="PANTHER" id="PTHR33116">
    <property type="entry name" value="REVERSE TRANSCRIPTASE ZINC-BINDING DOMAIN-CONTAINING PROTEIN-RELATED-RELATED"/>
    <property type="match status" value="1"/>
</dbReference>
<evidence type="ECO:0000313" key="2">
    <source>
        <dbReference type="Proteomes" id="UP000187406"/>
    </source>
</evidence>
<dbReference type="AlphaFoldDB" id="A0A1Q3D1S1"/>
<accession>A0A1Q3D1S1</accession>
<evidence type="ECO:0008006" key="3">
    <source>
        <dbReference type="Google" id="ProtNLM"/>
    </source>
</evidence>
<evidence type="ECO:0000313" key="1">
    <source>
        <dbReference type="EMBL" id="GAV86427.1"/>
    </source>
</evidence>
<proteinExistence type="predicted"/>
<sequence>MRRFWCSLFILPKSVIYECEKTLRRFLWDSLRDTRKPGKVKWAVVCRPLEDGGLGIKDLTTLNKALILKQLWVLLIDHNSLWAKRRPNLLVQSSILEKRWLSCRHPWMQILAILQQGKMRRRFSKN</sequence>
<gene>
    <name evidence="1" type="ORF">CFOL_v3_29858</name>
</gene>
<protein>
    <recommendedName>
        <fullName evidence="3">Zf-RVT domain-containing protein</fullName>
    </recommendedName>
</protein>
<dbReference type="InParanoid" id="A0A1Q3D1S1"/>
<name>A0A1Q3D1S1_CEPFO</name>
<dbReference type="OrthoDB" id="1938246at2759"/>
<dbReference type="EMBL" id="BDDD01003904">
    <property type="protein sequence ID" value="GAV86427.1"/>
    <property type="molecule type" value="Genomic_DNA"/>
</dbReference>
<reference evidence="2" key="1">
    <citation type="submission" date="2016-04" db="EMBL/GenBank/DDBJ databases">
        <title>Cephalotus genome sequencing.</title>
        <authorList>
            <person name="Fukushima K."/>
            <person name="Hasebe M."/>
            <person name="Fang X."/>
        </authorList>
    </citation>
    <scope>NUCLEOTIDE SEQUENCE [LARGE SCALE GENOMIC DNA]</scope>
    <source>
        <strain evidence="2">cv. St1</strain>
    </source>
</reference>